<evidence type="ECO:0000256" key="2">
    <source>
        <dbReference type="SAM" id="MobiDB-lite"/>
    </source>
</evidence>
<evidence type="ECO:0000256" key="1">
    <source>
        <dbReference type="SAM" id="Coils"/>
    </source>
</evidence>
<reference evidence="5" key="2">
    <citation type="journal article" date="2008" name="Nucleic Acids Res.">
        <title>The rice annotation project database (RAP-DB): 2008 update.</title>
        <authorList>
            <consortium name="The rice annotation project (RAP)"/>
        </authorList>
    </citation>
    <scope>GENOME REANNOTATION</scope>
    <source>
        <strain evidence="5">cv. Nipponbare</strain>
    </source>
</reference>
<dbReference type="Pfam" id="PF08284">
    <property type="entry name" value="RVP_2"/>
    <property type="match status" value="1"/>
</dbReference>
<evidence type="ECO:0000313" key="4">
    <source>
        <dbReference type="EMBL" id="AAT78770.1"/>
    </source>
</evidence>
<name>Q10H31_ORYSJ</name>
<feature type="region of interest" description="Disordered" evidence="2">
    <location>
        <begin position="387"/>
        <end position="412"/>
    </location>
</feature>
<dbReference type="SUPFAM" id="SSF50630">
    <property type="entry name" value="Acid proteases"/>
    <property type="match status" value="1"/>
</dbReference>
<proteinExistence type="predicted"/>
<dbReference type="Gene3D" id="3.10.10.10">
    <property type="entry name" value="HIV Type 1 Reverse Transcriptase, subunit A, domain 1"/>
    <property type="match status" value="1"/>
</dbReference>
<dbReference type="SUPFAM" id="SSF56672">
    <property type="entry name" value="DNA/RNA polymerases"/>
    <property type="match status" value="1"/>
</dbReference>
<dbReference type="InterPro" id="IPR005162">
    <property type="entry name" value="Retrotrans_gag_dom"/>
</dbReference>
<keyword evidence="1" id="KW-0175">Coiled coil</keyword>
<feature type="domain" description="Retrotransposon gag" evidence="3">
    <location>
        <begin position="242"/>
        <end position="335"/>
    </location>
</feature>
<dbReference type="Proteomes" id="UP000000763">
    <property type="component" value="Chromosome 3"/>
</dbReference>
<dbReference type="Pfam" id="PF03732">
    <property type="entry name" value="Retrotrans_gag"/>
    <property type="match status" value="1"/>
</dbReference>
<dbReference type="PANTHER" id="PTHR15503">
    <property type="entry name" value="LDOC1 RELATED"/>
    <property type="match status" value="1"/>
</dbReference>
<dbReference type="Gene3D" id="2.40.70.10">
    <property type="entry name" value="Acid Proteases"/>
    <property type="match status" value="1"/>
</dbReference>
<organism evidence="4 5">
    <name type="scientific">Oryza sativa subsp. japonica</name>
    <name type="common">Rice</name>
    <dbReference type="NCBI Taxonomy" id="39947"/>
    <lineage>
        <taxon>Eukaryota</taxon>
        <taxon>Viridiplantae</taxon>
        <taxon>Streptophyta</taxon>
        <taxon>Embryophyta</taxon>
        <taxon>Tracheophyta</taxon>
        <taxon>Spermatophyta</taxon>
        <taxon>Magnoliopsida</taxon>
        <taxon>Liliopsida</taxon>
        <taxon>Poales</taxon>
        <taxon>Poaceae</taxon>
        <taxon>BOP clade</taxon>
        <taxon>Oryzoideae</taxon>
        <taxon>Oryzeae</taxon>
        <taxon>Oryzinae</taxon>
        <taxon>Oryza</taxon>
        <taxon>Oryza sativa</taxon>
    </lineage>
</organism>
<sequence length="748" mass="82188">MTAGSTASGRASNPGEATLHISAAAAGGGDGKQTIDFGKVLVRIQESLVVLNRAQVETQAAIVKLDLGMNNWRPQVEEAVQELREEVGELRQQVDLLGKAVQTSTAASSPRVPLTDEERKASLLPTPASPTKETTAAGGAEKWANGHRAPQNFRGRASGVVTSLVLTPIKSTYDATPSHLNFAGNWESGEGNFGTQFWEKSFNHRMPKLDFPIFDGSDPQDWRMKCEHYFDVCDTSPNPWVRIATIYFRGRAASWLHSSRAHVCYLGWAEFCGAVACKFDINLHDWVLGQLDTIKQLGTVQEYYEKFDELANQLLVYDLAANDRYFTHKFTNGLRKEIRGAVILHRPRDLETAFVLASLQEEEMAKSPTDFKRYDGGAPTRAQVKRAYPLPLPPPRPSGSIEAKSDGVKAVPSPDKMATLRAYRKAQGLCYICAKKWSHNHKCANSVQLHAVQEVFAHLQDPQDSVSADILDVESPARSELMVVSLLALQGVESVGTMRILGYVQGFEVLILVDSGSSVSFISSKLATGLSGLHSLPTPLKVQVASGGVLHCDSIVTQCEWFTQGYTFRTDLRVLPLTSFDMILGIDWLATHSPMTVDWCNRVLTISAHRQSITLCGIKPAVNTCALATPRQMQAFGDRHAVAHLVQLCELSTPVTVEQIPEVVQKVLQDYATVFDKPTGLPPSRPYDHTIPLIHGAQPVNVRPYRYTPAQKDEIESQVQDILTKGIIRPSASPFSSPVLLVKKKDGS</sequence>
<dbReference type="AlphaFoldDB" id="Q10H31"/>
<dbReference type="InterPro" id="IPR043502">
    <property type="entry name" value="DNA/RNA_pol_sf"/>
</dbReference>
<dbReference type="InterPro" id="IPR021109">
    <property type="entry name" value="Peptidase_aspartic_dom_sf"/>
</dbReference>
<dbReference type="CDD" id="cd00303">
    <property type="entry name" value="retropepsin_like"/>
    <property type="match status" value="1"/>
</dbReference>
<reference evidence="5" key="1">
    <citation type="journal article" date="2005" name="Nature">
        <title>The map-based sequence of the rice genome.</title>
        <authorList>
            <consortium name="International rice genome sequencing project (IRGSP)"/>
            <person name="Matsumoto T."/>
            <person name="Wu J."/>
            <person name="Kanamori H."/>
            <person name="Katayose Y."/>
            <person name="Fujisawa M."/>
            <person name="Namiki N."/>
            <person name="Mizuno H."/>
            <person name="Yamamoto K."/>
            <person name="Antonio B.A."/>
            <person name="Baba T."/>
            <person name="Sakata K."/>
            <person name="Nagamura Y."/>
            <person name="Aoki H."/>
            <person name="Arikawa K."/>
            <person name="Arita K."/>
            <person name="Bito T."/>
            <person name="Chiden Y."/>
            <person name="Fujitsuka N."/>
            <person name="Fukunaka R."/>
            <person name="Hamada M."/>
            <person name="Harada C."/>
            <person name="Hayashi A."/>
            <person name="Hijishita S."/>
            <person name="Honda M."/>
            <person name="Hosokawa S."/>
            <person name="Ichikawa Y."/>
            <person name="Idonuma A."/>
            <person name="Iijima M."/>
            <person name="Ikeda M."/>
            <person name="Ikeno M."/>
            <person name="Ito K."/>
            <person name="Ito S."/>
            <person name="Ito T."/>
            <person name="Ito Y."/>
            <person name="Ito Y."/>
            <person name="Iwabuchi A."/>
            <person name="Kamiya K."/>
            <person name="Karasawa W."/>
            <person name="Kurita K."/>
            <person name="Katagiri S."/>
            <person name="Kikuta A."/>
            <person name="Kobayashi H."/>
            <person name="Kobayashi N."/>
            <person name="Machita K."/>
            <person name="Maehara T."/>
            <person name="Masukawa M."/>
            <person name="Mizubayashi T."/>
            <person name="Mukai Y."/>
            <person name="Nagasaki H."/>
            <person name="Nagata Y."/>
            <person name="Naito S."/>
            <person name="Nakashima M."/>
            <person name="Nakama Y."/>
            <person name="Nakamichi Y."/>
            <person name="Nakamura M."/>
            <person name="Meguro A."/>
            <person name="Negishi M."/>
            <person name="Ohta I."/>
            <person name="Ohta T."/>
            <person name="Okamoto M."/>
            <person name="Ono N."/>
            <person name="Saji S."/>
            <person name="Sakaguchi M."/>
            <person name="Sakai K."/>
            <person name="Shibata M."/>
            <person name="Shimokawa T."/>
            <person name="Song J."/>
            <person name="Takazaki Y."/>
            <person name="Terasawa K."/>
            <person name="Tsugane M."/>
            <person name="Tsuji K."/>
            <person name="Ueda S."/>
            <person name="Waki K."/>
            <person name="Yamagata H."/>
            <person name="Yamamoto M."/>
            <person name="Yamamoto S."/>
            <person name="Yamane H."/>
            <person name="Yoshiki S."/>
            <person name="Yoshihara R."/>
            <person name="Yukawa K."/>
            <person name="Zhong H."/>
            <person name="Yano M."/>
            <person name="Yuan Q."/>
            <person name="Ouyang S."/>
            <person name="Liu J."/>
            <person name="Jones K.M."/>
            <person name="Gansberger K."/>
            <person name="Moffat K."/>
            <person name="Hill J."/>
            <person name="Bera J."/>
            <person name="Fadrosh D."/>
            <person name="Jin S."/>
            <person name="Johri S."/>
            <person name="Kim M."/>
            <person name="Overton L."/>
            <person name="Reardon M."/>
            <person name="Tsitrin T."/>
            <person name="Vuong H."/>
            <person name="Weaver B."/>
            <person name="Ciecko A."/>
            <person name="Tallon L."/>
            <person name="Jackson J."/>
            <person name="Pai G."/>
            <person name="Aken S.V."/>
            <person name="Utterback T."/>
            <person name="Reidmuller S."/>
            <person name="Feldblyum T."/>
            <person name="Hsiao J."/>
            <person name="Zismann V."/>
            <person name="Iobst S."/>
            <person name="de Vazeille A.R."/>
            <person name="Buell C.R."/>
            <person name="Ying K."/>
            <person name="Li Y."/>
            <person name="Lu T."/>
            <person name="Huang Y."/>
            <person name="Zhao Q."/>
            <person name="Feng Q."/>
            <person name="Zhang L."/>
            <person name="Zhu J."/>
            <person name="Weng Q."/>
            <person name="Mu J."/>
            <person name="Lu Y."/>
            <person name="Fan D."/>
            <person name="Liu Y."/>
            <person name="Guan J."/>
            <person name="Zhang Y."/>
            <person name="Yu S."/>
            <person name="Liu X."/>
            <person name="Zhang Y."/>
            <person name="Hong G."/>
            <person name="Han B."/>
            <person name="Choisne N."/>
            <person name="Demange N."/>
            <person name="Orjeda G."/>
            <person name="Samain S."/>
            <person name="Cattolico L."/>
            <person name="Pelletier E."/>
            <person name="Couloux A."/>
            <person name="Segurens B."/>
            <person name="Wincker P."/>
            <person name="D'Hont A."/>
            <person name="Scarpelli C."/>
            <person name="Weissenbach J."/>
            <person name="Salanoubat M."/>
            <person name="Quetier F."/>
            <person name="Yu Y."/>
            <person name="Kim H.R."/>
            <person name="Rambo T."/>
            <person name="Currie J."/>
            <person name="Collura K."/>
            <person name="Luo M."/>
            <person name="Yang T."/>
            <person name="Ammiraju J.S.S."/>
            <person name="Engler F."/>
            <person name="Soderlund C."/>
            <person name="Wing R.A."/>
            <person name="Palmer L.E."/>
            <person name="de la Bastide M."/>
            <person name="Spiegel L."/>
            <person name="Nascimento L."/>
            <person name="Zutavern T."/>
            <person name="O'Shaughnessy A."/>
            <person name="Dike S."/>
            <person name="Dedhia N."/>
            <person name="Preston R."/>
            <person name="Balija V."/>
            <person name="McCombie W.R."/>
            <person name="Chow T."/>
            <person name="Chen H."/>
            <person name="Chung M."/>
            <person name="Chen C."/>
            <person name="Shaw J."/>
            <person name="Wu H."/>
            <person name="Hsiao K."/>
            <person name="Chao Y."/>
            <person name="Chu M."/>
            <person name="Cheng C."/>
            <person name="Hour A."/>
            <person name="Lee P."/>
            <person name="Lin S."/>
            <person name="Lin Y."/>
            <person name="Liou J."/>
            <person name="Liu S."/>
            <person name="Hsing Y."/>
            <person name="Raghuvanshi S."/>
            <person name="Mohanty A."/>
            <person name="Bharti A.K."/>
            <person name="Gaur A."/>
            <person name="Gupta V."/>
            <person name="Kumar D."/>
            <person name="Ravi V."/>
            <person name="Vij S."/>
            <person name="Kapur A."/>
            <person name="Khurana P."/>
            <person name="Khurana P."/>
            <person name="Khurana J.P."/>
            <person name="Tyagi A.K."/>
            <person name="Gaikwad K."/>
            <person name="Singh A."/>
            <person name="Dalal V."/>
            <person name="Srivastava S."/>
            <person name="Dixit A."/>
            <person name="Pal A.K."/>
            <person name="Ghazi I.A."/>
            <person name="Yadav M."/>
            <person name="Pandit A."/>
            <person name="Bhargava A."/>
            <person name="Sureshbabu K."/>
            <person name="Batra K."/>
            <person name="Sharma T.R."/>
            <person name="Mohapatra T."/>
            <person name="Singh N.K."/>
            <person name="Messing J."/>
            <person name="Nelson A.B."/>
            <person name="Fuks G."/>
            <person name="Kavchok S."/>
            <person name="Keizer G."/>
            <person name="Linton E."/>
            <person name="Llaca V."/>
            <person name="Song R."/>
            <person name="Tanyolac B."/>
            <person name="Young S."/>
            <person name="Ho-Il K."/>
            <person name="Hahn J.H."/>
            <person name="Sangsakoo G."/>
            <person name="Vanavichit A."/>
            <person name="de Mattos Luiz.A.T."/>
            <person name="Zimmer P.D."/>
            <person name="Malone G."/>
            <person name="Dellagostin O."/>
            <person name="de Oliveira A.C."/>
            <person name="Bevan M."/>
            <person name="Bancroft I."/>
            <person name="Minx P."/>
            <person name="Cordum H."/>
            <person name="Wilson R."/>
            <person name="Cheng Z."/>
            <person name="Jin W."/>
            <person name="Jiang J."/>
            <person name="Leong S.A."/>
            <person name="Iwama H."/>
            <person name="Gojobori T."/>
            <person name="Itoh T."/>
            <person name="Niimura Y."/>
            <person name="Fujii Y."/>
            <person name="Habara T."/>
            <person name="Sakai H."/>
            <person name="Sato Y."/>
            <person name="Wilson G."/>
            <person name="Kumar K."/>
            <person name="McCouch S."/>
            <person name="Juretic N."/>
            <person name="Hoen D."/>
            <person name="Wright S."/>
            <person name="Bruskiewich R."/>
            <person name="Bureau T."/>
            <person name="Miyao A."/>
            <person name="Hirochika H."/>
            <person name="Nishikawa T."/>
            <person name="Kadowaki K."/>
            <person name="Sugiura M."/>
            <person name="Burr B."/>
            <person name="Sasaki T."/>
        </authorList>
    </citation>
    <scope>NUCLEOTIDE SEQUENCE [LARGE SCALE GENOMIC DNA]</scope>
    <source>
        <strain evidence="5">cv. Nipponbare</strain>
    </source>
</reference>
<dbReference type="EMBL" id="AC109601">
    <property type="protein sequence ID" value="AAT78770.1"/>
    <property type="molecule type" value="Genomic_DNA"/>
</dbReference>
<evidence type="ECO:0000313" key="5">
    <source>
        <dbReference type="Proteomes" id="UP000000763"/>
    </source>
</evidence>
<evidence type="ECO:0000259" key="3">
    <source>
        <dbReference type="Pfam" id="PF03732"/>
    </source>
</evidence>
<feature type="coiled-coil region" evidence="1">
    <location>
        <begin position="73"/>
        <end position="100"/>
    </location>
</feature>
<gene>
    <name evidence="4" type="primary">OSJNBa0004G03.10</name>
</gene>
<dbReference type="InterPro" id="IPR032567">
    <property type="entry name" value="RTL1-rel"/>
</dbReference>
<dbReference type="PANTHER" id="PTHR15503:SF22">
    <property type="entry name" value="TRANSPOSON TY3-I GAG POLYPROTEIN"/>
    <property type="match status" value="1"/>
</dbReference>
<feature type="region of interest" description="Disordered" evidence="2">
    <location>
        <begin position="102"/>
        <end position="152"/>
    </location>
</feature>
<protein>
    <submittedName>
        <fullName evidence="4">Retrotransposon gag protein</fullName>
    </submittedName>
</protein>
<accession>Q10H31</accession>